<dbReference type="AlphaFoldDB" id="A0A2J0T0U5"/>
<sequence>MTLRAERSKVSRSAFPWQSAATLLLAALAAAAQAQPLPPRSQWQASSSSQQVPAMAISHLIDGDPKTVTGGAFSPGHWFQIDLGAPTLLAGARLTWDVSNPEGYSLQTSLDGTQWQTAYTMADSLGDVETLYFAPRQARYLRLASPRRTSDWGVSIFEMEPLDSTLSARIGGVDATQAAALWQGGSPVALPTGKGGSHTLDITLPRTQSTAGLAVEWADGARGAARLQAQDAQGRWQELTHDAQAADHKQSWLAADTAQSVRAFRLSVEGPAPTVARLRLLGPKAVMTPMKQYQIAASGAQRALFPASLQMQQTYWTAVGVHAGRQKSIFDEYGNLEAFKGAPLVQPIWRSASGSTAGAAGQNVQHALRDGWKPMPSATWSPQPGLELRSEVFAIERDGQPVTFLRHRLHNTGSTRIEGTLSLVVRPMQMNPPWQNGGLSPIRDVAVDRQAVRINGRTLLYSLTPVWASGAAPFGKEGATEITSALAVGKLPSTQQARDEQGLAAAAMDYRISLDPGASDAVVVAFPLGTAAADTKGVLPEAPPLDLASLPRDANTAFDTLATQASADWQARLGQVGLRLPDPSLVDMLRAQAAYMLINQTGPAMQPGPRNYNRSFIRDGMATSAVLLRMGEARVARDYLAWYSKHGVHANGLVSPILNDDGSVNTGFGSDIEYDSQGQYVALVADVARLDGGPGSVRAYLPKVKAALRFLQELRERTLVPGYKADQPAPERFAGILAPSISHEGYPSPTHSYWDDYWGLKGWHDGAWLAESLGDHETAMWAREQYKLLYDALHASIRATMAWKGIDFIPSSADLGDGDPTGVSIALDPTGAQSVLPAEALRITFARYLDDVRKRSQPGALYAYTPYEIRNVLSYVHLGQPQVADELLQGLLHDRRPLEWQVLAEVVHSRLRFPRYLGDMPHTWIGAEYGRTLFGMLMREDDDALSLLPGTPPSWVAGDGLAVERLPTAYGTLQMQARQRDGVLTVALGEGLRNGTAVKVWWPARTMPKTVRVDGRSVSDFDAEGVRLAKPFKTLEARW</sequence>
<evidence type="ECO:0000259" key="2">
    <source>
        <dbReference type="PROSITE" id="PS50022"/>
    </source>
</evidence>
<reference evidence="3" key="2">
    <citation type="journal article" date="2020" name="Front. Microbiol.">
        <title>Genetic Variants of the DSF Quorum Sensing System in Stenotrophomonas maltophilia Influence Virulence and Resistance Phenotypes Among Genotypically Diverse Clinical Isolates.</title>
        <authorList>
            <person name="Yero D."/>
            <person name="Huedo P."/>
            <person name="Conchillo-Sole O."/>
            <person name="Martinez-Servat S."/>
            <person name="Mamat U."/>
            <person name="Coves X."/>
            <person name="Llanas F."/>
            <person name="Roca I."/>
            <person name="Vila J."/>
            <person name="Schaible U.E."/>
            <person name="Daura X."/>
            <person name="Gibert I."/>
        </authorList>
    </citation>
    <scope>NUCLEOTIDE SEQUENCE</scope>
    <source>
        <strain evidence="3">OG156</strain>
    </source>
</reference>
<comment type="caution">
    <text evidence="3">The sequence shown here is derived from an EMBL/GenBank/DDBJ whole genome shotgun (WGS) entry which is preliminary data.</text>
</comment>
<evidence type="ECO:0000313" key="4">
    <source>
        <dbReference type="Proteomes" id="UP000822271"/>
    </source>
</evidence>
<feature type="chain" id="PRO_5043156409" evidence="1">
    <location>
        <begin position="35"/>
        <end position="1039"/>
    </location>
</feature>
<dbReference type="PROSITE" id="PS50022">
    <property type="entry name" value="FA58C_3"/>
    <property type="match status" value="1"/>
</dbReference>
<dbReference type="Gene3D" id="2.60.120.260">
    <property type="entry name" value="Galactose-binding domain-like"/>
    <property type="match status" value="1"/>
</dbReference>
<gene>
    <name evidence="3" type="ORF">D7Y33_14550</name>
</gene>
<dbReference type="SUPFAM" id="SSF48208">
    <property type="entry name" value="Six-hairpin glycosidases"/>
    <property type="match status" value="1"/>
</dbReference>
<keyword evidence="1" id="KW-0732">Signal</keyword>
<dbReference type="SUPFAM" id="SSF49785">
    <property type="entry name" value="Galactose-binding domain-like"/>
    <property type="match status" value="1"/>
</dbReference>
<dbReference type="InterPro" id="IPR000421">
    <property type="entry name" value="FA58C"/>
</dbReference>
<dbReference type="OrthoDB" id="9763537at2"/>
<dbReference type="Gene3D" id="1.50.10.10">
    <property type="match status" value="1"/>
</dbReference>
<protein>
    <submittedName>
        <fullName evidence="3">Discoidin domain-containing protein</fullName>
    </submittedName>
</protein>
<dbReference type="Pfam" id="PF22633">
    <property type="entry name" value="F5_F8_type_C_2"/>
    <property type="match status" value="1"/>
</dbReference>
<accession>A0A2J0T0U5</accession>
<dbReference type="InterPro" id="IPR008979">
    <property type="entry name" value="Galactose-bd-like_sf"/>
</dbReference>
<evidence type="ECO:0000313" key="3">
    <source>
        <dbReference type="EMBL" id="MBA0312214.1"/>
    </source>
</evidence>
<feature type="domain" description="F5/8 type C" evidence="2">
    <location>
        <begin position="25"/>
        <end position="164"/>
    </location>
</feature>
<reference evidence="3" key="1">
    <citation type="submission" date="2018-09" db="EMBL/GenBank/DDBJ databases">
        <authorList>
            <person name="Groschel M."/>
            <person name="Kohl T."/>
            <person name="Conchillo-Sole O."/>
            <person name="Mamat U."/>
            <person name="Yero D."/>
            <person name="Niemann S."/>
            <person name="Daura X."/>
            <person name="Gibert I."/>
        </authorList>
    </citation>
    <scope>NUCLEOTIDE SEQUENCE</scope>
    <source>
        <strain evidence="3">OG156</strain>
    </source>
</reference>
<proteinExistence type="predicted"/>
<organism evidence="3 4">
    <name type="scientific">Stenotrophomonas maltophilia</name>
    <name type="common">Pseudomonas maltophilia</name>
    <name type="synonym">Xanthomonas maltophilia</name>
    <dbReference type="NCBI Taxonomy" id="40324"/>
    <lineage>
        <taxon>Bacteria</taxon>
        <taxon>Pseudomonadati</taxon>
        <taxon>Pseudomonadota</taxon>
        <taxon>Gammaproteobacteria</taxon>
        <taxon>Lysobacterales</taxon>
        <taxon>Lysobacteraceae</taxon>
        <taxon>Stenotrophomonas</taxon>
        <taxon>Stenotrophomonas maltophilia group</taxon>
    </lineage>
</organism>
<dbReference type="EMBL" id="RAUE01000024">
    <property type="protein sequence ID" value="MBA0312214.1"/>
    <property type="molecule type" value="Genomic_DNA"/>
</dbReference>
<dbReference type="Proteomes" id="UP000822271">
    <property type="component" value="Unassembled WGS sequence"/>
</dbReference>
<dbReference type="InterPro" id="IPR012341">
    <property type="entry name" value="6hp_glycosidase-like_sf"/>
</dbReference>
<evidence type="ECO:0000256" key="1">
    <source>
        <dbReference type="SAM" id="SignalP"/>
    </source>
</evidence>
<dbReference type="RefSeq" id="WP_049430717.1">
    <property type="nucleotide sequence ID" value="NZ_CP154630.1"/>
</dbReference>
<feature type="signal peptide" evidence="1">
    <location>
        <begin position="1"/>
        <end position="34"/>
    </location>
</feature>
<name>A0A2J0T0U5_STEMA</name>
<dbReference type="GO" id="GO:0005975">
    <property type="term" value="P:carbohydrate metabolic process"/>
    <property type="evidence" value="ECO:0007669"/>
    <property type="project" value="InterPro"/>
</dbReference>
<dbReference type="InterPro" id="IPR008928">
    <property type="entry name" value="6-hairpin_glycosidase_sf"/>
</dbReference>